<dbReference type="AlphaFoldDB" id="A0ABD7SAP8"/>
<gene>
    <name evidence="4" type="ORF">FQK01_09670</name>
</gene>
<dbReference type="PANTHER" id="PTHR45138">
    <property type="entry name" value="REGULATORY COMPONENTS OF SENSORY TRANSDUCTION SYSTEM"/>
    <property type="match status" value="1"/>
</dbReference>
<dbReference type="SMART" id="SM00267">
    <property type="entry name" value="GGDEF"/>
    <property type="match status" value="1"/>
</dbReference>
<dbReference type="RefSeq" id="WP_080764585.1">
    <property type="nucleotide sequence ID" value="NZ_JBJNTW010000012.1"/>
</dbReference>
<dbReference type="InterPro" id="IPR000160">
    <property type="entry name" value="GGDEF_dom"/>
</dbReference>
<protein>
    <recommendedName>
        <fullName evidence="1">diguanylate cyclase</fullName>
        <ecNumber evidence="1">2.7.7.65</ecNumber>
    </recommendedName>
</protein>
<feature type="domain" description="GGDEF" evidence="3">
    <location>
        <begin position="38"/>
        <end position="155"/>
    </location>
</feature>
<dbReference type="NCBIfam" id="TIGR00254">
    <property type="entry name" value="GGDEF"/>
    <property type="match status" value="1"/>
</dbReference>
<keyword evidence="5" id="KW-1185">Reference proteome</keyword>
<name>A0ABD7SAP8_XANVA</name>
<dbReference type="EMBL" id="VOCK01000012">
    <property type="protein sequence ID" value="TWQ53662.1"/>
    <property type="molecule type" value="Genomic_DNA"/>
</dbReference>
<comment type="caution">
    <text evidence="4">The sequence shown here is derived from an EMBL/GenBank/DDBJ whole genome shotgun (WGS) entry which is preliminary data.</text>
</comment>
<dbReference type="SUPFAM" id="SSF55073">
    <property type="entry name" value="Nucleotide cyclase"/>
    <property type="match status" value="1"/>
</dbReference>
<dbReference type="Pfam" id="PF00990">
    <property type="entry name" value="GGDEF"/>
    <property type="match status" value="1"/>
</dbReference>
<evidence type="ECO:0000256" key="1">
    <source>
        <dbReference type="ARBA" id="ARBA00012528"/>
    </source>
</evidence>
<evidence type="ECO:0000259" key="3">
    <source>
        <dbReference type="PROSITE" id="PS50887"/>
    </source>
</evidence>
<dbReference type="PROSITE" id="PS50887">
    <property type="entry name" value="GGDEF"/>
    <property type="match status" value="1"/>
</dbReference>
<dbReference type="GO" id="GO:0052621">
    <property type="term" value="F:diguanylate cyclase activity"/>
    <property type="evidence" value="ECO:0007669"/>
    <property type="project" value="UniProtKB-EC"/>
</dbReference>
<dbReference type="Gene3D" id="3.30.70.270">
    <property type="match status" value="1"/>
</dbReference>
<evidence type="ECO:0000256" key="2">
    <source>
        <dbReference type="ARBA" id="ARBA00034247"/>
    </source>
</evidence>
<organism evidence="4 5">
    <name type="scientific">Xanthomonas vasicola</name>
    <dbReference type="NCBI Taxonomy" id="56459"/>
    <lineage>
        <taxon>Bacteria</taxon>
        <taxon>Pseudomonadati</taxon>
        <taxon>Pseudomonadota</taxon>
        <taxon>Gammaproteobacteria</taxon>
        <taxon>Lysobacterales</taxon>
        <taxon>Lysobacteraceae</taxon>
        <taxon>Xanthomonas</taxon>
    </lineage>
</organism>
<comment type="catalytic activity">
    <reaction evidence="2">
        <text>2 GTP = 3',3'-c-di-GMP + 2 diphosphate</text>
        <dbReference type="Rhea" id="RHEA:24898"/>
        <dbReference type="ChEBI" id="CHEBI:33019"/>
        <dbReference type="ChEBI" id="CHEBI:37565"/>
        <dbReference type="ChEBI" id="CHEBI:58805"/>
        <dbReference type="EC" id="2.7.7.65"/>
    </reaction>
</comment>
<dbReference type="InterPro" id="IPR050469">
    <property type="entry name" value="Diguanylate_Cyclase"/>
</dbReference>
<evidence type="ECO:0000313" key="4">
    <source>
        <dbReference type="EMBL" id="TWQ53662.1"/>
    </source>
</evidence>
<accession>A0ABD7SAP8</accession>
<dbReference type="PANTHER" id="PTHR45138:SF9">
    <property type="entry name" value="DIGUANYLATE CYCLASE DGCM-RELATED"/>
    <property type="match status" value="1"/>
</dbReference>
<dbReference type="Proteomes" id="UP000320455">
    <property type="component" value="Unassembled WGS sequence"/>
</dbReference>
<dbReference type="EC" id="2.7.7.65" evidence="1"/>
<proteinExistence type="predicted"/>
<dbReference type="InterPro" id="IPR043128">
    <property type="entry name" value="Rev_trsase/Diguanyl_cyclase"/>
</dbReference>
<dbReference type="CDD" id="cd01949">
    <property type="entry name" value="GGDEF"/>
    <property type="match status" value="1"/>
</dbReference>
<evidence type="ECO:0000313" key="5">
    <source>
        <dbReference type="Proteomes" id="UP000320455"/>
    </source>
</evidence>
<reference evidence="5" key="1">
    <citation type="journal article" date="2020" name="Phytopathology">
        <title>Genomic acquisitions in emerging populations of Xanthomonas vasicola pv. vasculorum infecting corn in the U.S. and Argentina.</title>
        <authorList>
            <person name="Perez-Quintero A.L."/>
        </authorList>
    </citation>
    <scope>NUCLEOTIDE SEQUENCE [LARGE SCALE GENOMIC DNA]</scope>
    <source>
        <strain evidence="5">Xvh-L</strain>
    </source>
</reference>
<dbReference type="InterPro" id="IPR029787">
    <property type="entry name" value="Nucleotide_cyclase"/>
</dbReference>
<sequence>MAAAIRNRRKAPTIYERTDRQYNRGFLADAIERLPTGGRLGLVVLDFDFKRLNDAHGHRVGNRALPIVSAVLKRNAHAADIAARRGGEELLVAFPGIFAQAFLATCNGLVQQIRAHPGDLANSALRLTVSFGGIHIERFERHAFGRAFSVADALP</sequence>